<dbReference type="InterPro" id="IPR036637">
    <property type="entry name" value="Phosphohistidine_dom_sf"/>
</dbReference>
<feature type="binding site" evidence="13">
    <location>
        <position position="767"/>
    </location>
    <ligand>
        <name>substrate</name>
    </ligand>
</feature>
<dbReference type="InterPro" id="IPR018274">
    <property type="entry name" value="PEP_util_AS"/>
</dbReference>
<feature type="active site" description="Proton donor" evidence="12">
    <location>
        <position position="830"/>
    </location>
</feature>
<feature type="domain" description="PEP-utilising enzyme mobile" evidence="16">
    <location>
        <begin position="422"/>
        <end position="502"/>
    </location>
</feature>
<dbReference type="Gene3D" id="1.10.189.10">
    <property type="entry name" value="Pyruvate Phosphate Dikinase, domain 2"/>
    <property type="match status" value="1"/>
</dbReference>
<dbReference type="GO" id="GO:0016301">
    <property type="term" value="F:kinase activity"/>
    <property type="evidence" value="ECO:0007669"/>
    <property type="project" value="UniProtKB-KW"/>
</dbReference>
<keyword evidence="15" id="KW-0175">Coiled coil</keyword>
<feature type="binding site" evidence="14">
    <location>
        <position position="744"/>
    </location>
    <ligand>
        <name>Mg(2+)</name>
        <dbReference type="ChEBI" id="CHEBI:18420"/>
    </ligand>
</feature>
<dbReference type="InterPro" id="IPR000121">
    <property type="entry name" value="PEP_util_C"/>
</dbReference>
<dbReference type="Gene3D" id="1.20.80.30">
    <property type="match status" value="1"/>
</dbReference>
<evidence type="ECO:0000256" key="3">
    <source>
        <dbReference type="ARBA" id="ARBA00011994"/>
    </source>
</evidence>
<feature type="domain" description="Pyruvate phosphate dikinase AMP/ATP-binding" evidence="17">
    <location>
        <begin position="55"/>
        <end position="290"/>
    </location>
</feature>
<comment type="caution">
    <text evidence="19">The sequence shown here is derived from an EMBL/GenBank/DDBJ whole genome shotgun (WGS) entry which is preliminary data.</text>
</comment>
<dbReference type="InterPro" id="IPR015813">
    <property type="entry name" value="Pyrv/PenolPyrv_kinase-like_dom"/>
</dbReference>
<dbReference type="PANTHER" id="PTHR22931:SF9">
    <property type="entry name" value="PYRUVATE, PHOSPHATE DIKINASE 1, CHLOROPLASTIC"/>
    <property type="match status" value="1"/>
</dbReference>
<accession>A0A9X3FR98</accession>
<keyword evidence="8" id="KW-0418">Kinase</keyword>
<evidence type="ECO:0000256" key="15">
    <source>
        <dbReference type="SAM" id="Coils"/>
    </source>
</evidence>
<feature type="domain" description="PEP-utilising enzyme C-terminal" evidence="18">
    <location>
        <begin position="518"/>
        <end position="868"/>
    </location>
</feature>
<feature type="binding site" evidence="13">
    <location>
        <position position="765"/>
    </location>
    <ligand>
        <name>substrate</name>
    </ligand>
</feature>
<dbReference type="EMBL" id="JAPRFR010000001">
    <property type="protein sequence ID" value="MCZ0725185.1"/>
    <property type="molecule type" value="Genomic_DNA"/>
</dbReference>
<keyword evidence="7" id="KW-0547">Nucleotide-binding</keyword>
<comment type="cofactor">
    <cofactor evidence="1 14">
        <name>Mg(2+)</name>
        <dbReference type="ChEBI" id="CHEBI:18420"/>
    </cofactor>
</comment>
<dbReference type="Proteomes" id="UP001146670">
    <property type="component" value="Unassembled WGS sequence"/>
</dbReference>
<dbReference type="InterPro" id="IPR010121">
    <property type="entry name" value="Pyruvate_phosphate_dikinase"/>
</dbReference>
<evidence type="ECO:0000259" key="16">
    <source>
        <dbReference type="Pfam" id="PF00391"/>
    </source>
</evidence>
<dbReference type="EC" id="2.7.9.1" evidence="3"/>
<dbReference type="Gene3D" id="3.50.30.10">
    <property type="entry name" value="Phosphohistidine domain"/>
    <property type="match status" value="1"/>
</dbReference>
<dbReference type="GO" id="GO:0046872">
    <property type="term" value="F:metal ion binding"/>
    <property type="evidence" value="ECO:0007669"/>
    <property type="project" value="UniProtKB-KW"/>
</dbReference>
<dbReference type="InterPro" id="IPR013815">
    <property type="entry name" value="ATP_grasp_subdomain_1"/>
</dbReference>
<keyword evidence="6 14" id="KW-0479">Metal-binding</keyword>
<evidence type="ECO:0000256" key="1">
    <source>
        <dbReference type="ARBA" id="ARBA00001946"/>
    </source>
</evidence>
<keyword evidence="20" id="KW-1185">Reference proteome</keyword>
<dbReference type="PANTHER" id="PTHR22931">
    <property type="entry name" value="PHOSPHOENOLPYRUVATE DIKINASE-RELATED"/>
    <property type="match status" value="1"/>
</dbReference>
<gene>
    <name evidence="19" type="primary">ppdK</name>
    <name evidence="19" type="ORF">OW157_01210</name>
</gene>
<feature type="binding site" evidence="13">
    <location>
        <position position="766"/>
    </location>
    <ligand>
        <name>substrate</name>
    </ligand>
</feature>
<dbReference type="Pfam" id="PF00391">
    <property type="entry name" value="PEP-utilizers"/>
    <property type="match status" value="1"/>
</dbReference>
<dbReference type="SUPFAM" id="SSF52009">
    <property type="entry name" value="Phosphohistidine domain"/>
    <property type="match status" value="1"/>
</dbReference>
<feature type="active site" description="Tele-phosphohistidine intermediate" evidence="12">
    <location>
        <position position="455"/>
    </location>
</feature>
<keyword evidence="19" id="KW-0670">Pyruvate</keyword>
<dbReference type="Gene3D" id="3.30.470.20">
    <property type="entry name" value="ATP-grasp fold, B domain"/>
    <property type="match status" value="1"/>
</dbReference>
<evidence type="ECO:0000256" key="8">
    <source>
        <dbReference type="ARBA" id="ARBA00022777"/>
    </source>
</evidence>
<proteinExistence type="inferred from homology"/>
<feature type="binding site" evidence="14">
    <location>
        <position position="768"/>
    </location>
    <ligand>
        <name>Mg(2+)</name>
        <dbReference type="ChEBI" id="CHEBI:18420"/>
    </ligand>
</feature>
<dbReference type="PIRSF" id="PIRSF000853">
    <property type="entry name" value="PPDK"/>
    <property type="match status" value="1"/>
</dbReference>
<evidence type="ECO:0000256" key="5">
    <source>
        <dbReference type="ARBA" id="ARBA00022679"/>
    </source>
</evidence>
<dbReference type="Gene3D" id="3.20.20.60">
    <property type="entry name" value="Phosphoenolpyruvate-binding domains"/>
    <property type="match status" value="1"/>
</dbReference>
<feature type="binding site" evidence="13">
    <location>
        <position position="561"/>
    </location>
    <ligand>
        <name>substrate</name>
    </ligand>
</feature>
<dbReference type="SUPFAM" id="SSF51621">
    <property type="entry name" value="Phosphoenolpyruvate/pyruvate domain"/>
    <property type="match status" value="1"/>
</dbReference>
<evidence type="ECO:0000259" key="18">
    <source>
        <dbReference type="Pfam" id="PF02896"/>
    </source>
</evidence>
<evidence type="ECO:0000256" key="9">
    <source>
        <dbReference type="ARBA" id="ARBA00022840"/>
    </source>
</evidence>
<evidence type="ECO:0000256" key="7">
    <source>
        <dbReference type="ARBA" id="ARBA00022741"/>
    </source>
</evidence>
<dbReference type="NCBIfam" id="TIGR01828">
    <property type="entry name" value="pyru_phos_dikin"/>
    <property type="match status" value="1"/>
</dbReference>
<evidence type="ECO:0000256" key="13">
    <source>
        <dbReference type="PIRSR" id="PIRSR000853-2"/>
    </source>
</evidence>
<dbReference type="SUPFAM" id="SSF56059">
    <property type="entry name" value="Glutathione synthetase ATP-binding domain-like"/>
    <property type="match status" value="1"/>
</dbReference>
<dbReference type="GO" id="GO:0050242">
    <property type="term" value="F:pyruvate, phosphate dikinase activity"/>
    <property type="evidence" value="ECO:0007669"/>
    <property type="project" value="UniProtKB-EC"/>
</dbReference>
<feature type="binding site" evidence="13">
    <location>
        <position position="617"/>
    </location>
    <ligand>
        <name>substrate</name>
    </ligand>
</feature>
<dbReference type="InterPro" id="IPR008279">
    <property type="entry name" value="PEP-util_enz_mobile_dom"/>
</dbReference>
<dbReference type="Pfam" id="PF01326">
    <property type="entry name" value="PPDK_N"/>
    <property type="match status" value="2"/>
</dbReference>
<dbReference type="InterPro" id="IPR023151">
    <property type="entry name" value="PEP_util_CS"/>
</dbReference>
<evidence type="ECO:0000256" key="11">
    <source>
        <dbReference type="ARBA" id="ARBA00032883"/>
    </source>
</evidence>
<evidence type="ECO:0000256" key="2">
    <source>
        <dbReference type="ARBA" id="ARBA00007837"/>
    </source>
</evidence>
<keyword evidence="10 14" id="KW-0460">Magnesium</keyword>
<evidence type="ECO:0000256" key="6">
    <source>
        <dbReference type="ARBA" id="ARBA00022723"/>
    </source>
</evidence>
<evidence type="ECO:0000256" key="4">
    <source>
        <dbReference type="ARBA" id="ARBA00020138"/>
    </source>
</evidence>
<organism evidence="19 20">
    <name type="scientific">Aerococcus kribbianus</name>
    <dbReference type="NCBI Taxonomy" id="2999064"/>
    <lineage>
        <taxon>Bacteria</taxon>
        <taxon>Bacillati</taxon>
        <taxon>Bacillota</taxon>
        <taxon>Bacilli</taxon>
        <taxon>Lactobacillales</taxon>
        <taxon>Aerococcaceae</taxon>
        <taxon>Aerococcus</taxon>
    </lineage>
</organism>
<evidence type="ECO:0000256" key="12">
    <source>
        <dbReference type="PIRSR" id="PIRSR000853-1"/>
    </source>
</evidence>
<feature type="coiled-coil region" evidence="15">
    <location>
        <begin position="631"/>
        <end position="658"/>
    </location>
</feature>
<evidence type="ECO:0000259" key="17">
    <source>
        <dbReference type="Pfam" id="PF01326"/>
    </source>
</evidence>
<dbReference type="InterPro" id="IPR040442">
    <property type="entry name" value="Pyrv_kinase-like_dom_sf"/>
</dbReference>
<dbReference type="InterPro" id="IPR002192">
    <property type="entry name" value="PPDK_AMP/ATP-bd"/>
</dbReference>
<reference evidence="19" key="1">
    <citation type="submission" date="2022-12" db="EMBL/GenBank/DDBJ databases">
        <title>Description and comparative metabolic analysis of Aerococcus sp. nov., isolated from the feces of a pig.</title>
        <authorList>
            <person name="Chang Y.-H."/>
        </authorList>
    </citation>
    <scope>NUCLEOTIDE SEQUENCE</scope>
    <source>
        <strain evidence="19">YH-aer222</strain>
    </source>
</reference>
<dbReference type="PROSITE" id="PS00742">
    <property type="entry name" value="PEP_ENZYMES_2"/>
    <property type="match status" value="1"/>
</dbReference>
<comment type="similarity">
    <text evidence="2">Belongs to the PEP-utilizing enzyme family.</text>
</comment>
<evidence type="ECO:0000313" key="19">
    <source>
        <dbReference type="EMBL" id="MCZ0725185.1"/>
    </source>
</evidence>
<dbReference type="Gene3D" id="3.30.1490.20">
    <property type="entry name" value="ATP-grasp fold, A domain"/>
    <property type="match status" value="1"/>
</dbReference>
<dbReference type="Pfam" id="PF02896">
    <property type="entry name" value="PEP-utilizers_C"/>
    <property type="match status" value="1"/>
</dbReference>
<dbReference type="PROSITE" id="PS00370">
    <property type="entry name" value="PEP_ENZYMES_PHOS_SITE"/>
    <property type="match status" value="1"/>
</dbReference>
<sequence length="873" mass="96559">MNKQVYDFNEGNAKMKDILGGKGANLAEMTKLGLPIPKGFTISTQACMSYLNQKEDFSEDLIQEIKSHVKSLQLATGKSFNDSTQLLLVSVRSGAKQSMPGMMDTILNLGLNDGNLSVLAEETGNWVFTLDCYRRLIQMYGNVVAGIPSHYFERCLDKVKTAKGYKNDTDLNCEDWQGIITDFKAIYYKHCQASFPQEPMQQLFGAIAAVFSSWNNERAQVYRELNDIPDNLGTAVNIQEMVYGNTGNQSGTGVAFTRNPSTGENGLFGEYLINAQGEDVVAGVRTPASIDKLATDLPQCYEDLVRLSDLLEKHYCDMQDIEFTIENGKLFILQTRNGKRTAKAAFNIAVSLVNEGLISKEQALMQIEAKSVDQVLHPTFSAEALGAAKLLTDEGLPASPGAASGRVYFDAATAQEKAQAGEKVILLRQETSPEDINGMVVSQAIVTSRGGMTSHAAVVARGMGCCCVVGCSDLEIDEVAELARMNSQTLHAGDYISVDGTEAKIYAGQIAMVPSTGQEAFHTIMDWAREKAKLDVRMNAESKSDIRMGLSFNPAGIGLVRTEHMFFAPERLREMRRFIFSKNAYDQDAALKRILNYQLEDFKTIYEEMQDRPVVIRLLDPPLHEFLPHNNQEISQLAKQLHLTISQLENRMDELAEVNPMLGHRGCRLAISYPNLYKMQAEAIIKSAIIMKEKGLRVKPEIMIPLVGIKEELTSIRAEIVAHIEALLIENKTYIDYSVGAMLEIPRACFIADDLAESADFFSFGTNDLTQLTYGFSRDDAGKFINEYVNRKVLKLDPFQTLDEVGVGKLIEIAVNKARQAKPEMKLGVCGELGGDPRSIAFFHKIGLDYVSCSPFRVPIAQLAAAQAAIQFK</sequence>
<feature type="domain" description="Pyruvate phosphate dikinase AMP/ATP-binding" evidence="17">
    <location>
        <begin position="302"/>
        <end position="345"/>
    </location>
</feature>
<evidence type="ECO:0000313" key="20">
    <source>
        <dbReference type="Proteomes" id="UP001146670"/>
    </source>
</evidence>
<feature type="binding site" evidence="13">
    <location>
        <position position="768"/>
    </location>
    <ligand>
        <name>substrate</name>
    </ligand>
</feature>
<dbReference type="NCBIfam" id="NF004531">
    <property type="entry name" value="PRK05878.1"/>
    <property type="match status" value="1"/>
</dbReference>
<dbReference type="AlphaFoldDB" id="A0A9X3FR98"/>
<dbReference type="GO" id="GO:0005524">
    <property type="term" value="F:ATP binding"/>
    <property type="evidence" value="ECO:0007669"/>
    <property type="project" value="UniProtKB-KW"/>
</dbReference>
<evidence type="ECO:0000256" key="14">
    <source>
        <dbReference type="PIRSR" id="PIRSR000853-3"/>
    </source>
</evidence>
<keyword evidence="5 19" id="KW-0808">Transferase</keyword>
<protein>
    <recommendedName>
        <fullName evidence="4">Pyruvate, phosphate dikinase</fullName>
        <ecNumber evidence="3">2.7.9.1</ecNumber>
    </recommendedName>
    <alternativeName>
        <fullName evidence="11">Pyruvate, orthophosphate dikinase</fullName>
    </alternativeName>
</protein>
<evidence type="ECO:0000256" key="10">
    <source>
        <dbReference type="ARBA" id="ARBA00022842"/>
    </source>
</evidence>
<feature type="binding site" evidence="13">
    <location>
        <position position="744"/>
    </location>
    <ligand>
        <name>substrate</name>
    </ligand>
</feature>
<keyword evidence="9" id="KW-0067">ATP-binding</keyword>
<dbReference type="RefSeq" id="WP_268751510.1">
    <property type="nucleotide sequence ID" value="NZ_JAPRFQ010000001.1"/>
</dbReference>
<name>A0A9X3FR98_9LACT</name>